<name>A0A8J5UK03_9ASCO</name>
<dbReference type="InterPro" id="IPR040044">
    <property type="entry name" value="SRR1L"/>
</dbReference>
<feature type="domain" description="SRR1-like" evidence="2">
    <location>
        <begin position="42"/>
        <end position="251"/>
    </location>
</feature>
<comment type="similarity">
    <text evidence="1">Belongs to the SRR1 family.</text>
</comment>
<evidence type="ECO:0000256" key="1">
    <source>
        <dbReference type="ARBA" id="ARBA00009856"/>
    </source>
</evidence>
<sequence>MTSKDTNEDQLTKHISKISQFQTTILNSKLFTEISTTLSSTLPPKSITSIRCLALGSPTDSTPAKYQLSLLLQLIPLLNTPELITTISFYDPIFTELDIQLIKTLLPTAIIQQEYTPPIPNTTLYFLPHAPLDLMEEILKVDKPAYLLCNDLISHTDRLTKRKLSEQYPTIAVCVEYLTKSEQTTTAEGGDGFIPVTKKRRNKKKGVFVEPEIVYDFDGVYFKGVERERFDHGSDKGDPWGNSFSDLAYHYIIPKDDDAEKVI</sequence>
<keyword evidence="4" id="KW-1185">Reference proteome</keyword>
<dbReference type="EMBL" id="JAGSYN010000056">
    <property type="protein sequence ID" value="KAG7664983.1"/>
    <property type="molecule type" value="Genomic_DNA"/>
</dbReference>
<accession>A0A8J5UK03</accession>
<dbReference type="GO" id="GO:0005634">
    <property type="term" value="C:nucleus"/>
    <property type="evidence" value="ECO:0007669"/>
    <property type="project" value="TreeGrafter"/>
</dbReference>
<evidence type="ECO:0000259" key="2">
    <source>
        <dbReference type="Pfam" id="PF07985"/>
    </source>
</evidence>
<dbReference type="InterPro" id="IPR012942">
    <property type="entry name" value="SRR1-like"/>
</dbReference>
<dbReference type="AlphaFoldDB" id="A0A8J5UK03"/>
<dbReference type="Proteomes" id="UP000694255">
    <property type="component" value="Unassembled WGS sequence"/>
</dbReference>
<dbReference type="PANTHER" id="PTHR28626:SF3">
    <property type="entry name" value="SRR1-LIKE PROTEIN"/>
    <property type="match status" value="1"/>
</dbReference>
<protein>
    <recommendedName>
        <fullName evidence="2">SRR1-like domain-containing protein</fullName>
    </recommendedName>
</protein>
<gene>
    <name evidence="3" type="ORF">J8A68_001511</name>
</gene>
<organism evidence="3 4">
    <name type="scientific">[Candida] subhashii</name>
    <dbReference type="NCBI Taxonomy" id="561895"/>
    <lineage>
        <taxon>Eukaryota</taxon>
        <taxon>Fungi</taxon>
        <taxon>Dikarya</taxon>
        <taxon>Ascomycota</taxon>
        <taxon>Saccharomycotina</taxon>
        <taxon>Pichiomycetes</taxon>
        <taxon>Debaryomycetaceae</taxon>
        <taxon>Spathaspora</taxon>
    </lineage>
</organism>
<dbReference type="OrthoDB" id="551431at2759"/>
<dbReference type="GeneID" id="73468312"/>
<comment type="caution">
    <text evidence="3">The sequence shown here is derived from an EMBL/GenBank/DDBJ whole genome shotgun (WGS) entry which is preliminary data.</text>
</comment>
<dbReference type="GO" id="GO:0005737">
    <property type="term" value="C:cytoplasm"/>
    <property type="evidence" value="ECO:0007669"/>
    <property type="project" value="TreeGrafter"/>
</dbReference>
<dbReference type="Pfam" id="PF07985">
    <property type="entry name" value="SRR1"/>
    <property type="match status" value="1"/>
</dbReference>
<evidence type="ECO:0000313" key="4">
    <source>
        <dbReference type="Proteomes" id="UP000694255"/>
    </source>
</evidence>
<dbReference type="RefSeq" id="XP_049265215.1">
    <property type="nucleotide sequence ID" value="XM_049405172.1"/>
</dbReference>
<evidence type="ECO:0000313" key="3">
    <source>
        <dbReference type="EMBL" id="KAG7664983.1"/>
    </source>
</evidence>
<proteinExistence type="inferred from homology"/>
<reference evidence="3 4" key="1">
    <citation type="journal article" date="2021" name="DNA Res.">
        <title>Genome analysis of Candida subhashii reveals its hybrid nature and dual mitochondrial genome conformations.</title>
        <authorList>
            <person name="Mixao V."/>
            <person name="Hegedusova E."/>
            <person name="Saus E."/>
            <person name="Pryszcz L.P."/>
            <person name="Cillingova A."/>
            <person name="Nosek J."/>
            <person name="Gabaldon T."/>
        </authorList>
    </citation>
    <scope>NUCLEOTIDE SEQUENCE [LARGE SCALE GENOMIC DNA]</scope>
    <source>
        <strain evidence="3 4">CBS 10753</strain>
    </source>
</reference>
<dbReference type="PANTHER" id="PTHR28626">
    <property type="entry name" value="SRR1-LIKE PROTEIN"/>
    <property type="match status" value="1"/>
</dbReference>